<protein>
    <submittedName>
        <fullName evidence="10">Na_Ca_ex domain-containing protein</fullName>
    </submittedName>
</protein>
<proteinExistence type="inferred from homology"/>
<evidence type="ECO:0000256" key="2">
    <source>
        <dbReference type="ARBA" id="ARBA00005364"/>
    </source>
</evidence>
<evidence type="ECO:0000256" key="7">
    <source>
        <dbReference type="SAM" id="Phobius"/>
    </source>
</evidence>
<evidence type="ECO:0000256" key="6">
    <source>
        <dbReference type="ARBA" id="ARBA00023136"/>
    </source>
</evidence>
<organism evidence="10">
    <name type="scientific">Angiostrongylus costaricensis</name>
    <name type="common">Nematode worm</name>
    <dbReference type="NCBI Taxonomy" id="334426"/>
    <lineage>
        <taxon>Eukaryota</taxon>
        <taxon>Metazoa</taxon>
        <taxon>Ecdysozoa</taxon>
        <taxon>Nematoda</taxon>
        <taxon>Chromadorea</taxon>
        <taxon>Rhabditida</taxon>
        <taxon>Rhabditina</taxon>
        <taxon>Rhabditomorpha</taxon>
        <taxon>Strongyloidea</taxon>
        <taxon>Metastrongylidae</taxon>
        <taxon>Angiostrongylus</taxon>
    </lineage>
</organism>
<dbReference type="GO" id="GO:0006874">
    <property type="term" value="P:intracellular calcium ion homeostasis"/>
    <property type="evidence" value="ECO:0007669"/>
    <property type="project" value="TreeGrafter"/>
</dbReference>
<keyword evidence="3" id="KW-0813">Transport</keyword>
<reference evidence="8 9" key="2">
    <citation type="submission" date="2018-11" db="EMBL/GenBank/DDBJ databases">
        <authorList>
            <consortium name="Pathogen Informatics"/>
        </authorList>
    </citation>
    <scope>NUCLEOTIDE SEQUENCE [LARGE SCALE GENOMIC DNA]</scope>
    <source>
        <strain evidence="8 9">Costa Rica</strain>
    </source>
</reference>
<dbReference type="OrthoDB" id="2127281at2759"/>
<keyword evidence="3" id="KW-0050">Antiport</keyword>
<accession>A0A0R3PY44</accession>
<keyword evidence="4 7" id="KW-0812">Transmembrane</keyword>
<evidence type="ECO:0000313" key="9">
    <source>
        <dbReference type="Proteomes" id="UP000267027"/>
    </source>
</evidence>
<reference evidence="10" key="1">
    <citation type="submission" date="2017-02" db="UniProtKB">
        <authorList>
            <consortium name="WormBaseParasite"/>
        </authorList>
    </citation>
    <scope>IDENTIFICATION</scope>
</reference>
<evidence type="ECO:0000256" key="3">
    <source>
        <dbReference type="ARBA" id="ARBA00022449"/>
    </source>
</evidence>
<dbReference type="WBParaSite" id="ACOC_0001129801-mRNA-1">
    <property type="protein sequence ID" value="ACOC_0001129801-mRNA-1"/>
    <property type="gene ID" value="ACOC_0001129801"/>
</dbReference>
<dbReference type="AlphaFoldDB" id="A0A0R3PY44"/>
<dbReference type="PANTHER" id="PTHR10846:SF72">
    <property type="entry name" value="SODIUM_POTASSIUM_CALCIUM EXCHANGER NCKX30C"/>
    <property type="match status" value="1"/>
</dbReference>
<evidence type="ECO:0000313" key="10">
    <source>
        <dbReference type="WBParaSite" id="ACOC_0001129801-mRNA-1"/>
    </source>
</evidence>
<dbReference type="PANTHER" id="PTHR10846">
    <property type="entry name" value="SODIUM/POTASSIUM/CALCIUM EXCHANGER"/>
    <property type="match status" value="1"/>
</dbReference>
<feature type="transmembrane region" description="Helical" evidence="7">
    <location>
        <begin position="25"/>
        <end position="41"/>
    </location>
</feature>
<dbReference type="GO" id="GO:0005262">
    <property type="term" value="F:calcium channel activity"/>
    <property type="evidence" value="ECO:0007669"/>
    <property type="project" value="TreeGrafter"/>
</dbReference>
<dbReference type="EMBL" id="UYYA01004658">
    <property type="protein sequence ID" value="VDM62884.1"/>
    <property type="molecule type" value="Genomic_DNA"/>
</dbReference>
<dbReference type="Proteomes" id="UP000267027">
    <property type="component" value="Unassembled WGS sequence"/>
</dbReference>
<keyword evidence="9" id="KW-1185">Reference proteome</keyword>
<comment type="similarity">
    <text evidence="2">Belongs to the Ca(2+):cation antiporter (CaCA) (TC 2.A.19) family. SLC24A subfamily.</text>
</comment>
<keyword evidence="5 7" id="KW-1133">Transmembrane helix</keyword>
<dbReference type="InterPro" id="IPR004481">
    <property type="entry name" value="K/Na/Ca-exchanger"/>
</dbReference>
<evidence type="ECO:0000256" key="5">
    <source>
        <dbReference type="ARBA" id="ARBA00022989"/>
    </source>
</evidence>
<comment type="subcellular location">
    <subcellularLocation>
        <location evidence="1">Membrane</location>
        <topology evidence="1">Multi-pass membrane protein</topology>
    </subcellularLocation>
</comment>
<gene>
    <name evidence="8" type="ORF">ACOC_LOCUS11299</name>
</gene>
<evidence type="ECO:0000313" key="8">
    <source>
        <dbReference type="EMBL" id="VDM62884.1"/>
    </source>
</evidence>
<evidence type="ECO:0000256" key="1">
    <source>
        <dbReference type="ARBA" id="ARBA00004141"/>
    </source>
</evidence>
<evidence type="ECO:0000256" key="4">
    <source>
        <dbReference type="ARBA" id="ARBA00022692"/>
    </source>
</evidence>
<name>A0A0R3PY44_ANGCS</name>
<keyword evidence="6 7" id="KW-0472">Membrane</keyword>
<dbReference type="GO" id="GO:0008273">
    <property type="term" value="F:calcium, potassium:sodium antiporter activity"/>
    <property type="evidence" value="ECO:0007669"/>
    <property type="project" value="TreeGrafter"/>
</dbReference>
<dbReference type="GO" id="GO:0005886">
    <property type="term" value="C:plasma membrane"/>
    <property type="evidence" value="ECO:0007669"/>
    <property type="project" value="TreeGrafter"/>
</dbReference>
<dbReference type="STRING" id="334426.A0A0R3PY44"/>
<sequence length="89" mass="10297">MFYIIALLFLVIFFADEKITWHEALTMFLIYIIYGIFMKYNSQIEAQEIPNAGRDRRRSIPMIHGGNQIRNGIAHMAIGSDDESGQIFL</sequence>